<feature type="binding site" evidence="10">
    <location>
        <begin position="95"/>
        <end position="105"/>
    </location>
    <ligand>
        <name>ATP</name>
        <dbReference type="ChEBI" id="CHEBI:30616"/>
    </ligand>
</feature>
<keyword evidence="7 10" id="KW-0067">ATP-binding</keyword>
<accession>A0A1H8L6X9</accession>
<dbReference type="GO" id="GO:0005524">
    <property type="term" value="F:ATP binding"/>
    <property type="evidence" value="ECO:0007669"/>
    <property type="project" value="UniProtKB-UniRule"/>
</dbReference>
<dbReference type="InterPro" id="IPR006204">
    <property type="entry name" value="GHMP_kinase_N_dom"/>
</dbReference>
<evidence type="ECO:0000259" key="12">
    <source>
        <dbReference type="Pfam" id="PF08544"/>
    </source>
</evidence>
<dbReference type="InterPro" id="IPR036554">
    <property type="entry name" value="GHMP_kinase_C_sf"/>
</dbReference>
<dbReference type="Pfam" id="PF08544">
    <property type="entry name" value="GHMP_kinases_C"/>
    <property type="match status" value="1"/>
</dbReference>
<sequence>MPSALVPVPVVVEPAPAKLNLALHVTGRRDDGYHLLDSLVVFAWAGDEIQLRPGPLSLHLDGPFAPALTDEDNLCLRAARLAGGQADITLIKNLPVASGIGGGSADAAAVLRGLARMGHALPADPQRLGADVPVCLASRPARMRGIGEWVEPLADFPPLHLVLVNPGIAIPTPQVFAALAWRDNAPLPPLPDFTRADALPDWLAATRNDLQAPALTIAPVIADVLAALTAQGAWLARMSGSGATCFGIFADARAADIAAAALLRHGWWAVTTELAPPPAPL</sequence>
<comment type="function">
    <text evidence="10">Catalyzes the phosphorylation of the position 2 hydroxy group of 4-diphosphocytidyl-2C-methyl-D-erythritol.</text>
</comment>
<proteinExistence type="inferred from homology"/>
<keyword evidence="14" id="KW-1185">Reference proteome</keyword>
<dbReference type="GO" id="GO:0016114">
    <property type="term" value="P:terpenoid biosynthetic process"/>
    <property type="evidence" value="ECO:0007669"/>
    <property type="project" value="InterPro"/>
</dbReference>
<keyword evidence="6 10" id="KW-0418">Kinase</keyword>
<evidence type="ECO:0000256" key="6">
    <source>
        <dbReference type="ARBA" id="ARBA00022777"/>
    </source>
</evidence>
<dbReference type="InterPro" id="IPR004424">
    <property type="entry name" value="IspE"/>
</dbReference>
<dbReference type="GO" id="GO:0050515">
    <property type="term" value="F:4-(cytidine 5'-diphospho)-2-C-methyl-D-erythritol kinase activity"/>
    <property type="evidence" value="ECO:0007669"/>
    <property type="project" value="UniProtKB-UniRule"/>
</dbReference>
<dbReference type="EC" id="2.7.1.148" evidence="2 10"/>
<evidence type="ECO:0000256" key="7">
    <source>
        <dbReference type="ARBA" id="ARBA00022840"/>
    </source>
</evidence>
<dbReference type="InterPro" id="IPR014721">
    <property type="entry name" value="Ribsml_uS5_D2-typ_fold_subgr"/>
</dbReference>
<dbReference type="SUPFAM" id="SSF55060">
    <property type="entry name" value="GHMP Kinase, C-terminal domain"/>
    <property type="match status" value="1"/>
</dbReference>
<dbReference type="UniPathway" id="UPA00056">
    <property type="reaction ID" value="UER00094"/>
</dbReference>
<dbReference type="OrthoDB" id="9809438at2"/>
<evidence type="ECO:0000256" key="8">
    <source>
        <dbReference type="ARBA" id="ARBA00023229"/>
    </source>
</evidence>
<evidence type="ECO:0000256" key="3">
    <source>
        <dbReference type="ARBA" id="ARBA00017473"/>
    </source>
</evidence>
<dbReference type="InterPro" id="IPR020568">
    <property type="entry name" value="Ribosomal_Su5_D2-typ_SF"/>
</dbReference>
<feature type="domain" description="GHMP kinase N-terminal" evidence="11">
    <location>
        <begin position="77"/>
        <end position="123"/>
    </location>
</feature>
<dbReference type="PANTHER" id="PTHR43527">
    <property type="entry name" value="4-DIPHOSPHOCYTIDYL-2-C-METHYL-D-ERYTHRITOL KINASE, CHLOROPLASTIC"/>
    <property type="match status" value="1"/>
</dbReference>
<evidence type="ECO:0000256" key="9">
    <source>
        <dbReference type="ARBA" id="ARBA00032554"/>
    </source>
</evidence>
<feature type="active site" evidence="10">
    <location>
        <position position="18"/>
    </location>
</feature>
<dbReference type="RefSeq" id="WP_090614859.1">
    <property type="nucleotide sequence ID" value="NZ_CP067124.1"/>
</dbReference>
<evidence type="ECO:0000259" key="11">
    <source>
        <dbReference type="Pfam" id="PF00288"/>
    </source>
</evidence>
<feature type="active site" evidence="10">
    <location>
        <position position="131"/>
    </location>
</feature>
<gene>
    <name evidence="10" type="primary">ispE</name>
    <name evidence="13" type="ORF">SAMN04489859_102827</name>
</gene>
<dbReference type="Proteomes" id="UP000199054">
    <property type="component" value="Unassembled WGS sequence"/>
</dbReference>
<evidence type="ECO:0000256" key="4">
    <source>
        <dbReference type="ARBA" id="ARBA00022679"/>
    </source>
</evidence>
<keyword evidence="8 10" id="KW-0414">Isoprene biosynthesis</keyword>
<dbReference type="STRING" id="34002.SAMN04489859_102827"/>
<dbReference type="EMBL" id="FODE01000028">
    <property type="protein sequence ID" value="SEO00970.1"/>
    <property type="molecule type" value="Genomic_DNA"/>
</dbReference>
<evidence type="ECO:0000256" key="10">
    <source>
        <dbReference type="HAMAP-Rule" id="MF_00061"/>
    </source>
</evidence>
<keyword evidence="5 10" id="KW-0547">Nucleotide-binding</keyword>
<reference evidence="13 14" key="1">
    <citation type="submission" date="2016-10" db="EMBL/GenBank/DDBJ databases">
        <authorList>
            <person name="de Groot N.N."/>
        </authorList>
    </citation>
    <scope>NUCLEOTIDE SEQUENCE [LARGE SCALE GENOMIC DNA]</scope>
    <source>
        <strain evidence="13 14">DSM 8512</strain>
    </source>
</reference>
<feature type="domain" description="GHMP kinase C-terminal" evidence="12">
    <location>
        <begin position="208"/>
        <end position="264"/>
    </location>
</feature>
<evidence type="ECO:0000256" key="2">
    <source>
        <dbReference type="ARBA" id="ARBA00012052"/>
    </source>
</evidence>
<dbReference type="GO" id="GO:0019288">
    <property type="term" value="P:isopentenyl diphosphate biosynthetic process, methylerythritol 4-phosphate pathway"/>
    <property type="evidence" value="ECO:0007669"/>
    <property type="project" value="UniProtKB-UniRule"/>
</dbReference>
<dbReference type="NCBIfam" id="NF011202">
    <property type="entry name" value="PRK14608.1"/>
    <property type="match status" value="1"/>
</dbReference>
<organism evidence="13 14">
    <name type="scientific">Paracoccus alcaliphilus</name>
    <dbReference type="NCBI Taxonomy" id="34002"/>
    <lineage>
        <taxon>Bacteria</taxon>
        <taxon>Pseudomonadati</taxon>
        <taxon>Pseudomonadota</taxon>
        <taxon>Alphaproteobacteria</taxon>
        <taxon>Rhodobacterales</taxon>
        <taxon>Paracoccaceae</taxon>
        <taxon>Paracoccus</taxon>
    </lineage>
</organism>
<comment type="pathway">
    <text evidence="10">Isoprenoid biosynthesis; isopentenyl diphosphate biosynthesis via DXP pathway; isopentenyl diphosphate from 1-deoxy-D-xylulose 5-phosphate: step 3/6.</text>
</comment>
<dbReference type="PANTHER" id="PTHR43527:SF2">
    <property type="entry name" value="4-DIPHOSPHOCYTIDYL-2-C-METHYL-D-ERYTHRITOL KINASE, CHLOROPLASTIC"/>
    <property type="match status" value="1"/>
</dbReference>
<keyword evidence="4 10" id="KW-0808">Transferase</keyword>
<dbReference type="PIRSF" id="PIRSF010376">
    <property type="entry name" value="IspE"/>
    <property type="match status" value="1"/>
</dbReference>
<comment type="catalytic activity">
    <reaction evidence="10">
        <text>4-CDP-2-C-methyl-D-erythritol + ATP = 4-CDP-2-C-methyl-D-erythritol 2-phosphate + ADP + H(+)</text>
        <dbReference type="Rhea" id="RHEA:18437"/>
        <dbReference type="ChEBI" id="CHEBI:15378"/>
        <dbReference type="ChEBI" id="CHEBI:30616"/>
        <dbReference type="ChEBI" id="CHEBI:57823"/>
        <dbReference type="ChEBI" id="CHEBI:57919"/>
        <dbReference type="ChEBI" id="CHEBI:456216"/>
        <dbReference type="EC" id="2.7.1.148"/>
    </reaction>
</comment>
<dbReference type="Gene3D" id="3.30.230.10">
    <property type="match status" value="1"/>
</dbReference>
<evidence type="ECO:0000313" key="13">
    <source>
        <dbReference type="EMBL" id="SEO00970.1"/>
    </source>
</evidence>
<dbReference type="Gene3D" id="3.30.70.890">
    <property type="entry name" value="GHMP kinase, C-terminal domain"/>
    <property type="match status" value="1"/>
</dbReference>
<name>A0A1H8L6X9_9RHOB</name>
<dbReference type="AlphaFoldDB" id="A0A1H8L6X9"/>
<dbReference type="InterPro" id="IPR013750">
    <property type="entry name" value="GHMP_kinase_C_dom"/>
</dbReference>
<evidence type="ECO:0000256" key="5">
    <source>
        <dbReference type="ARBA" id="ARBA00022741"/>
    </source>
</evidence>
<evidence type="ECO:0000256" key="1">
    <source>
        <dbReference type="ARBA" id="ARBA00009684"/>
    </source>
</evidence>
<dbReference type="SUPFAM" id="SSF54211">
    <property type="entry name" value="Ribosomal protein S5 domain 2-like"/>
    <property type="match status" value="1"/>
</dbReference>
<comment type="similarity">
    <text evidence="1 10">Belongs to the GHMP kinase family. IspE subfamily.</text>
</comment>
<dbReference type="Pfam" id="PF00288">
    <property type="entry name" value="GHMP_kinases_N"/>
    <property type="match status" value="1"/>
</dbReference>
<evidence type="ECO:0000313" key="14">
    <source>
        <dbReference type="Proteomes" id="UP000199054"/>
    </source>
</evidence>
<protein>
    <recommendedName>
        <fullName evidence="3 10">4-diphosphocytidyl-2-C-methyl-D-erythritol kinase</fullName>
        <shortName evidence="10">CMK</shortName>
        <ecNumber evidence="2 10">2.7.1.148</ecNumber>
    </recommendedName>
    <alternativeName>
        <fullName evidence="9 10">4-(cytidine-5'-diphospho)-2-C-methyl-D-erythritol kinase</fullName>
    </alternativeName>
</protein>
<dbReference type="HAMAP" id="MF_00061">
    <property type="entry name" value="IspE"/>
    <property type="match status" value="1"/>
</dbReference>